<dbReference type="AlphaFoldDB" id="A0A9X1DE86"/>
<dbReference type="PANTHER" id="PTHR10996:SF178">
    <property type="entry name" value="2-HYDROXYACID DEHYDROGENASE YGL185C-RELATED"/>
    <property type="match status" value="1"/>
</dbReference>
<feature type="domain" description="D-isomer specific 2-hydroxyacid dehydrogenase catalytic" evidence="5">
    <location>
        <begin position="45"/>
        <end position="304"/>
    </location>
</feature>
<reference evidence="7" key="1">
    <citation type="submission" date="2021-05" db="EMBL/GenBank/DDBJ databases">
        <title>Genome of Sphingobium sp. strain.</title>
        <authorList>
            <person name="Fan R."/>
        </authorList>
    </citation>
    <scope>NUCLEOTIDE SEQUENCE</scope>
    <source>
        <strain evidence="7">H33</strain>
    </source>
</reference>
<evidence type="ECO:0000256" key="2">
    <source>
        <dbReference type="ARBA" id="ARBA00023002"/>
    </source>
</evidence>
<comment type="similarity">
    <text evidence="4">Belongs to the D-isomer specific 2-hydroxyacid dehydrogenase family.</text>
</comment>
<keyword evidence="3" id="KW-0520">NAD</keyword>
<evidence type="ECO:0000256" key="3">
    <source>
        <dbReference type="ARBA" id="ARBA00023027"/>
    </source>
</evidence>
<dbReference type="GO" id="GO:0051287">
    <property type="term" value="F:NAD binding"/>
    <property type="evidence" value="ECO:0007669"/>
    <property type="project" value="InterPro"/>
</dbReference>
<dbReference type="InterPro" id="IPR006139">
    <property type="entry name" value="D-isomer_2_OHA_DH_cat_dom"/>
</dbReference>
<keyword evidence="2 4" id="KW-0560">Oxidoreductase</keyword>
<evidence type="ECO:0000313" key="8">
    <source>
        <dbReference type="Proteomes" id="UP001138757"/>
    </source>
</evidence>
<dbReference type="RefSeq" id="WP_214624542.1">
    <property type="nucleotide sequence ID" value="NZ_JAHGAW010000010.1"/>
</dbReference>
<evidence type="ECO:0000256" key="4">
    <source>
        <dbReference type="RuleBase" id="RU003719"/>
    </source>
</evidence>
<dbReference type="SUPFAM" id="SSF52283">
    <property type="entry name" value="Formate/glycerate dehydrogenase catalytic domain-like"/>
    <property type="match status" value="1"/>
</dbReference>
<dbReference type="InterPro" id="IPR006140">
    <property type="entry name" value="D-isomer_DH_NAD-bd"/>
</dbReference>
<dbReference type="Proteomes" id="UP001138757">
    <property type="component" value="Unassembled WGS sequence"/>
</dbReference>
<evidence type="ECO:0000256" key="1">
    <source>
        <dbReference type="ARBA" id="ARBA00022857"/>
    </source>
</evidence>
<dbReference type="GO" id="GO:0005829">
    <property type="term" value="C:cytosol"/>
    <property type="evidence" value="ECO:0007669"/>
    <property type="project" value="TreeGrafter"/>
</dbReference>
<evidence type="ECO:0000259" key="6">
    <source>
        <dbReference type="Pfam" id="PF02826"/>
    </source>
</evidence>
<evidence type="ECO:0000313" key="7">
    <source>
        <dbReference type="EMBL" id="MBT2188284.1"/>
    </source>
</evidence>
<dbReference type="InterPro" id="IPR050223">
    <property type="entry name" value="D-isomer_2-hydroxyacid_DH"/>
</dbReference>
<dbReference type="EMBL" id="JAHGAW010000010">
    <property type="protein sequence ID" value="MBT2188284.1"/>
    <property type="molecule type" value="Genomic_DNA"/>
</dbReference>
<organism evidence="7 8">
    <name type="scientific">Sphingobium nicotianae</name>
    <dbReference type="NCBI Taxonomy" id="2782607"/>
    <lineage>
        <taxon>Bacteria</taxon>
        <taxon>Pseudomonadati</taxon>
        <taxon>Pseudomonadota</taxon>
        <taxon>Alphaproteobacteria</taxon>
        <taxon>Sphingomonadales</taxon>
        <taxon>Sphingomonadaceae</taxon>
        <taxon>Sphingobium</taxon>
    </lineage>
</organism>
<dbReference type="SUPFAM" id="SSF51735">
    <property type="entry name" value="NAD(P)-binding Rossmann-fold domains"/>
    <property type="match status" value="1"/>
</dbReference>
<accession>A0A9X1DE86</accession>
<dbReference type="PANTHER" id="PTHR10996">
    <property type="entry name" value="2-HYDROXYACID DEHYDROGENASE-RELATED"/>
    <property type="match status" value="1"/>
</dbReference>
<feature type="domain" description="D-isomer specific 2-hydroxyacid dehydrogenase NAD-binding" evidence="6">
    <location>
        <begin position="105"/>
        <end position="276"/>
    </location>
</feature>
<gene>
    <name evidence="7" type="ORF">KK488_15110</name>
</gene>
<keyword evidence="8" id="KW-1185">Reference proteome</keyword>
<keyword evidence="1" id="KW-0521">NADP</keyword>
<comment type="caution">
    <text evidence="7">The sequence shown here is derived from an EMBL/GenBank/DDBJ whole genome shotgun (WGS) entry which is preliminary data.</text>
</comment>
<dbReference type="GO" id="GO:0030267">
    <property type="term" value="F:glyoxylate reductase (NADPH) activity"/>
    <property type="evidence" value="ECO:0007669"/>
    <property type="project" value="TreeGrafter"/>
</dbReference>
<dbReference type="FunFam" id="3.40.50.720:FF:000213">
    <property type="entry name" value="Putative 2-hydroxyacid dehydrogenase"/>
    <property type="match status" value="1"/>
</dbReference>
<dbReference type="Pfam" id="PF00389">
    <property type="entry name" value="2-Hacid_dh"/>
    <property type="match status" value="1"/>
</dbReference>
<evidence type="ECO:0000259" key="5">
    <source>
        <dbReference type="Pfam" id="PF00389"/>
    </source>
</evidence>
<proteinExistence type="inferred from homology"/>
<dbReference type="Pfam" id="PF02826">
    <property type="entry name" value="2-Hacid_dh_C"/>
    <property type="match status" value="1"/>
</dbReference>
<dbReference type="Gene3D" id="3.40.50.720">
    <property type="entry name" value="NAD(P)-binding Rossmann-like Domain"/>
    <property type="match status" value="2"/>
</dbReference>
<name>A0A9X1DE86_9SPHN</name>
<dbReference type="GO" id="GO:0016618">
    <property type="term" value="F:hydroxypyruvate reductase [NAD(P)H] activity"/>
    <property type="evidence" value="ECO:0007669"/>
    <property type="project" value="TreeGrafter"/>
</dbReference>
<sequence>MSGGAILIHSRFLVDRLGPIDLPAPVFTPDDVADGIPPGIAAQVEVLVTGGAVPNALIDALPCLRLVACFSTGYEGIDLAHLHARGITLTTAAGVNAHDVADHALALLLALWHRIPTADRDVRDGRWRESLPPRHSLRGRSAGVVGLGRIGLAIARRLAAHELQVGWYGPREKAGVEFARAPSLLALAERSDILIVASRAVPENMGQIDADVLAALGPQGVLVNVSRGFLVDEPALLAALRSGGIAGAAVDVFAQEPVDAAIWRALPNVVLTPHLGGFTVEAGTDMIGQLRENVRRHFRGEPLLTPEEIDDRTVTPNASDRQYGGAHDR</sequence>
<protein>
    <submittedName>
        <fullName evidence="7">2-hydroxyacid dehydrogenase</fullName>
    </submittedName>
</protein>
<dbReference type="InterPro" id="IPR036291">
    <property type="entry name" value="NAD(P)-bd_dom_sf"/>
</dbReference>